<reference evidence="3 4" key="1">
    <citation type="journal article" date="2013" name="PLoS ONE">
        <title>Predicting the Proteins of Angomonas deanei, Strigomonas culicis and Their Respective Endosymbionts Reveals New Aspects of the Trypanosomatidae Family.</title>
        <authorList>
            <person name="Motta M.C."/>
            <person name="Martins A.C."/>
            <person name="de Souza S.S."/>
            <person name="Catta-Preta C.M."/>
            <person name="Silva R."/>
            <person name="Klein C.C."/>
            <person name="de Almeida L.G."/>
            <person name="de Lima Cunha O."/>
            <person name="Ciapina L.P."/>
            <person name="Brocchi M."/>
            <person name="Colabardini A.C."/>
            <person name="de Araujo Lima B."/>
            <person name="Machado C.R."/>
            <person name="de Almeida Soares C.M."/>
            <person name="Probst C.M."/>
            <person name="de Menezes C.B."/>
            <person name="Thompson C.E."/>
            <person name="Bartholomeu D.C."/>
            <person name="Gradia D.F."/>
            <person name="Pavoni D.P."/>
            <person name="Grisard E.C."/>
            <person name="Fantinatti-Garboggini F."/>
            <person name="Marchini F.K."/>
            <person name="Rodrigues-Luiz G.F."/>
            <person name="Wagner G."/>
            <person name="Goldman G.H."/>
            <person name="Fietto J.L."/>
            <person name="Elias M.C."/>
            <person name="Goldman M.H."/>
            <person name="Sagot M.F."/>
            <person name="Pereira M."/>
            <person name="Stoco P.H."/>
            <person name="de Mendonca-Neto R.P."/>
            <person name="Teixeira S.M."/>
            <person name="Maciel T.E."/>
            <person name="de Oliveira Mendes T.A."/>
            <person name="Urmenyi T.P."/>
            <person name="de Souza W."/>
            <person name="Schenkman S."/>
            <person name="de Vasconcelos A.T."/>
        </authorList>
    </citation>
    <scope>NUCLEOTIDE SEQUENCE [LARGE SCALE GENOMIC DNA]</scope>
</reference>
<dbReference type="EMBL" id="ATMH01012203">
    <property type="protein sequence ID" value="EPY15329.1"/>
    <property type="molecule type" value="Genomic_DNA"/>
</dbReference>
<keyword evidence="1" id="KW-0234">DNA repair</keyword>
<accession>S9TED7</accession>
<protein>
    <recommendedName>
        <fullName evidence="1">Fanconi-associated nuclease</fullName>
        <ecNumber evidence="1">3.1.4.1</ecNumber>
    </recommendedName>
</protein>
<keyword evidence="4" id="KW-1185">Reference proteome</keyword>
<feature type="region of interest" description="Disordered" evidence="2">
    <location>
        <begin position="600"/>
        <end position="632"/>
    </location>
</feature>
<feature type="region of interest" description="Disordered" evidence="2">
    <location>
        <begin position="72"/>
        <end position="117"/>
    </location>
</feature>
<keyword evidence="1" id="KW-0378">Hydrolase</keyword>
<comment type="subcellular location">
    <subcellularLocation>
        <location evidence="1">Nucleus</location>
    </subcellularLocation>
</comment>
<evidence type="ECO:0000256" key="2">
    <source>
        <dbReference type="SAM" id="MobiDB-lite"/>
    </source>
</evidence>
<dbReference type="GO" id="GO:0008409">
    <property type="term" value="F:5'-3' exonuclease activity"/>
    <property type="evidence" value="ECO:0007669"/>
    <property type="project" value="TreeGrafter"/>
</dbReference>
<dbReference type="GO" id="GO:0005634">
    <property type="term" value="C:nucleus"/>
    <property type="evidence" value="ECO:0007669"/>
    <property type="project" value="UniProtKB-SubCell"/>
</dbReference>
<keyword evidence="1" id="KW-0539">Nucleus</keyword>
<dbReference type="Proteomes" id="UP000015354">
    <property type="component" value="Unassembled WGS sequence"/>
</dbReference>
<feature type="compositionally biased region" description="Gly residues" evidence="2">
    <location>
        <begin position="780"/>
        <end position="790"/>
    </location>
</feature>
<proteinExistence type="inferred from homology"/>
<dbReference type="GO" id="GO:0070336">
    <property type="term" value="F:flap-structured DNA binding"/>
    <property type="evidence" value="ECO:0007669"/>
    <property type="project" value="TreeGrafter"/>
</dbReference>
<dbReference type="PANTHER" id="PTHR15749">
    <property type="entry name" value="FANCONI-ASSOCIATED NUCLEASE 1"/>
    <property type="match status" value="1"/>
</dbReference>
<comment type="similarity">
    <text evidence="1">Belongs to the FAN1 family.</text>
</comment>
<organism evidence="3 4">
    <name type="scientific">Strigomonas culicis</name>
    <dbReference type="NCBI Taxonomy" id="28005"/>
    <lineage>
        <taxon>Eukaryota</taxon>
        <taxon>Discoba</taxon>
        <taxon>Euglenozoa</taxon>
        <taxon>Kinetoplastea</taxon>
        <taxon>Metakinetoplastina</taxon>
        <taxon>Trypanosomatida</taxon>
        <taxon>Trypanosomatidae</taxon>
        <taxon>Strigomonadinae</taxon>
        <taxon>Strigomonas</taxon>
    </lineage>
</organism>
<dbReference type="GO" id="GO:0036297">
    <property type="term" value="P:interstrand cross-link repair"/>
    <property type="evidence" value="ECO:0007669"/>
    <property type="project" value="InterPro"/>
</dbReference>
<evidence type="ECO:0000313" key="3">
    <source>
        <dbReference type="EMBL" id="EPY15329.1"/>
    </source>
</evidence>
<dbReference type="EC" id="3.1.4.1" evidence="1"/>
<name>S9TED7_9TRYP</name>
<keyword evidence="1" id="KW-0540">Nuclease</keyword>
<evidence type="ECO:0000313" key="4">
    <source>
        <dbReference type="Proteomes" id="UP000015354"/>
    </source>
</evidence>
<evidence type="ECO:0000256" key="1">
    <source>
        <dbReference type="RuleBase" id="RU365033"/>
    </source>
</evidence>
<feature type="region of interest" description="Disordered" evidence="2">
    <location>
        <begin position="656"/>
        <end position="676"/>
    </location>
</feature>
<feature type="region of interest" description="Disordered" evidence="2">
    <location>
        <begin position="765"/>
        <end position="790"/>
    </location>
</feature>
<comment type="catalytic activity">
    <reaction evidence="1">
        <text>Hydrolytically removes 5'-nucleotides successively from the 3'-hydroxy termini of 3'-hydroxy-terminated oligonucleotides.</text>
        <dbReference type="EC" id="3.1.4.1"/>
    </reaction>
</comment>
<comment type="caution">
    <text evidence="3">The sequence shown here is derived from an EMBL/GenBank/DDBJ whole genome shotgun (WGS) entry which is preliminary data.</text>
</comment>
<dbReference type="GO" id="GO:0046872">
    <property type="term" value="F:metal ion binding"/>
    <property type="evidence" value="ECO:0007669"/>
    <property type="project" value="UniProtKB-KW"/>
</dbReference>
<dbReference type="PANTHER" id="PTHR15749:SF4">
    <property type="entry name" value="FANCONI-ASSOCIATED NUCLEASE 1"/>
    <property type="match status" value="1"/>
</dbReference>
<keyword evidence="1" id="KW-0460">Magnesium</keyword>
<sequence>MRLYWTAARVLVRYDGEKLAQLFVSQSGGAARGSDDGHADRVLLAALLHALRVTALKDFATALRLVYTRLGASSTESGGPPPPRPSTATRDGAPMPSVSAFFHPTPAPPPTQDSDDSVAILLDPHSAVHQPPVQQEAEEVHGGSFIAAVPARKRDIIQYLMQGHFKRSLFDVAAVDTATATDAVCLDEATDGYYIQRVWREYINEDFFVLHGALKETLYALGALFQLLTLQYAAPATVAVAAVALSWQLATPAAGAADMERNRAALARVRATAAARGHHPTGRVPPLLLTWPQHMWAYCCGVLADLARDPARADRRRLTPDTDSRDHLSEVCSLDVDAEAPEALCSLSWDALSHLPPWWHTGAARAAQTPRLQLFPSAAALRAYRRALAFYDVLAPLSAEERGGGWPLSPLQRRQVKDRGFIDTLYREVMQEVQRLVRQRDQAPQRRRGAADGQPGQGPVTAAAVEAQTIDALLQRKGLLAESLLYFTPLYRYFSCVELLFPLLQSLKLYEEAICCLQLLLHTPVYVLSAATSRAEHAPASAAAPITFAFYYRPHKKGHYYHRWALNLVHLKQKARAFHLLKAFHEKCILPLFAGHPAAGAPGPPPATSAPAPPPGASAPSRRMAGADRRGEAFPSEAVQRAMHLYVQRVYDEEAAGAEASRGDPPPVGGGEDVPALGAAPRAAVEGPVAVHHHDYGYFLPSVELAGHVPQHPGVPLPRALLRVRRPRRAGEAPVTPRKALLQVDAHSAVLRLLLRLAVVQRRQPLPAPQQQRSGCRPSRGGGGGGGGVA</sequence>
<comment type="cofactor">
    <cofactor evidence="1">
        <name>Mg(2+)</name>
        <dbReference type="ChEBI" id="CHEBI:18420"/>
    </cofactor>
    <cofactor evidence="1">
        <name>Mn(2+)</name>
        <dbReference type="ChEBI" id="CHEBI:29035"/>
    </cofactor>
</comment>
<keyword evidence="1" id="KW-0464">Manganese</keyword>
<dbReference type="AlphaFoldDB" id="S9TED7"/>
<comment type="function">
    <text evidence="1">Nuclease required for the repair of DNA interstrand cross-links (ICL). Acts as a 5'-3' exonuclease that anchors at a cut end of DNA and cleaves DNA successively at every third nucleotide, allowing to excise an ICL from one strand through flanking incisions.</text>
</comment>
<keyword evidence="1" id="KW-0479">Metal-binding</keyword>
<keyword evidence="1" id="KW-0227">DNA damage</keyword>
<dbReference type="GO" id="GO:0004528">
    <property type="term" value="F:phosphodiesterase I activity"/>
    <property type="evidence" value="ECO:0007669"/>
    <property type="project" value="UniProtKB-EC"/>
</dbReference>
<dbReference type="OrthoDB" id="76364at2759"/>
<dbReference type="InterPro" id="IPR033315">
    <property type="entry name" value="Fan1-like"/>
</dbReference>
<feature type="compositionally biased region" description="Pro residues" evidence="2">
    <location>
        <begin position="602"/>
        <end position="617"/>
    </location>
</feature>
<gene>
    <name evidence="3" type="ORF">STCU_12112</name>
</gene>
<dbReference type="GO" id="GO:0017108">
    <property type="term" value="F:5'-flap endonuclease activity"/>
    <property type="evidence" value="ECO:0007669"/>
    <property type="project" value="TreeGrafter"/>
</dbReference>
<feature type="region of interest" description="Disordered" evidence="2">
    <location>
        <begin position="437"/>
        <end position="459"/>
    </location>
</feature>